<dbReference type="EMBL" id="MTYJ01000058">
    <property type="protein sequence ID" value="OQV17627.1"/>
    <property type="molecule type" value="Genomic_DNA"/>
</dbReference>
<dbReference type="Proteomes" id="UP000192578">
    <property type="component" value="Unassembled WGS sequence"/>
</dbReference>
<gene>
    <name evidence="1" type="ORF">BV898_08251</name>
</gene>
<sequence length="72" mass="8236">MLVLLHQRLHPLLGSLWISSGNLVLHGNAQSGGHHTRSLHTHWGADLISDWSETFQWNIRLLMNLICLLDLF</sequence>
<evidence type="ECO:0000313" key="1">
    <source>
        <dbReference type="EMBL" id="OQV17627.1"/>
    </source>
</evidence>
<dbReference type="AlphaFoldDB" id="A0A1W0WR47"/>
<keyword evidence="2" id="KW-1185">Reference proteome</keyword>
<accession>A0A1W0WR47</accession>
<evidence type="ECO:0000313" key="2">
    <source>
        <dbReference type="Proteomes" id="UP000192578"/>
    </source>
</evidence>
<name>A0A1W0WR47_HYPEX</name>
<comment type="caution">
    <text evidence="1">The sequence shown here is derived from an EMBL/GenBank/DDBJ whole genome shotgun (WGS) entry which is preliminary data.</text>
</comment>
<proteinExistence type="predicted"/>
<organism evidence="1 2">
    <name type="scientific">Hypsibius exemplaris</name>
    <name type="common">Freshwater tardigrade</name>
    <dbReference type="NCBI Taxonomy" id="2072580"/>
    <lineage>
        <taxon>Eukaryota</taxon>
        <taxon>Metazoa</taxon>
        <taxon>Ecdysozoa</taxon>
        <taxon>Tardigrada</taxon>
        <taxon>Eutardigrada</taxon>
        <taxon>Parachela</taxon>
        <taxon>Hypsibioidea</taxon>
        <taxon>Hypsibiidae</taxon>
        <taxon>Hypsibius</taxon>
    </lineage>
</organism>
<protein>
    <submittedName>
        <fullName evidence="1">Uncharacterized protein</fullName>
    </submittedName>
</protein>
<reference evidence="2" key="1">
    <citation type="submission" date="2017-01" db="EMBL/GenBank/DDBJ databases">
        <title>Comparative genomics of anhydrobiosis in the tardigrade Hypsibius dujardini.</title>
        <authorList>
            <person name="Yoshida Y."/>
            <person name="Koutsovoulos G."/>
            <person name="Laetsch D."/>
            <person name="Stevens L."/>
            <person name="Kumar S."/>
            <person name="Horikawa D."/>
            <person name="Ishino K."/>
            <person name="Komine S."/>
            <person name="Tomita M."/>
            <person name="Blaxter M."/>
            <person name="Arakawa K."/>
        </authorList>
    </citation>
    <scope>NUCLEOTIDE SEQUENCE [LARGE SCALE GENOMIC DNA]</scope>
    <source>
        <strain evidence="2">Z151</strain>
    </source>
</reference>